<accession>A0A2X0MR32</accession>
<evidence type="ECO:0000313" key="1">
    <source>
        <dbReference type="EMBL" id="SGZ32727.1"/>
    </source>
</evidence>
<organism evidence="1 2">
    <name type="scientific">Microbotryum silenes-dioicae</name>
    <dbReference type="NCBI Taxonomy" id="796604"/>
    <lineage>
        <taxon>Eukaryota</taxon>
        <taxon>Fungi</taxon>
        <taxon>Dikarya</taxon>
        <taxon>Basidiomycota</taxon>
        <taxon>Pucciniomycotina</taxon>
        <taxon>Microbotryomycetes</taxon>
        <taxon>Microbotryales</taxon>
        <taxon>Microbotryaceae</taxon>
        <taxon>Microbotryum</taxon>
    </lineage>
</organism>
<sequence>MTRKRRRYGSTTRQDRRRQADLFARFQLHKLSLCQYLSWYFSPSTQHGGVYNHRTKLFNSNWTQLKHVLDLIIQLAREDSPEGTTPNQQLDRQPDLLNTCILPVQSDSIIVKEMKRTKSAFVSSHDMAPEVLASDQIDARLDAIVESNSFIIEESNCDKLSSDYTDVDMEDAQEDSSGSDAERGCFKEQHVSFLCRSIMGQTAFACNRRNNAMQHRNGLMALACGANDRLTTLA</sequence>
<dbReference type="STRING" id="796604.A0A2X0MR32"/>
<reference evidence="1 2" key="1">
    <citation type="submission" date="2016-11" db="EMBL/GenBank/DDBJ databases">
        <authorList>
            <person name="Jaros S."/>
            <person name="Januszkiewicz K."/>
            <person name="Wedrychowicz H."/>
        </authorList>
    </citation>
    <scope>NUCLEOTIDE SEQUENCE [LARGE SCALE GENOMIC DNA]</scope>
</reference>
<proteinExistence type="predicted"/>
<keyword evidence="2" id="KW-1185">Reference proteome</keyword>
<protein>
    <submittedName>
        <fullName evidence="1">BQ5605_C040g11907 protein</fullName>
    </submittedName>
</protein>
<dbReference type="Proteomes" id="UP000249464">
    <property type="component" value="Unassembled WGS sequence"/>
</dbReference>
<dbReference type="AlphaFoldDB" id="A0A2X0MR32"/>
<gene>
    <name evidence="1" type="primary">BQ5605_C040g11907</name>
    <name evidence="1" type="ORF">BQ5605_C040G11907</name>
</gene>
<name>A0A2X0MR32_9BASI</name>
<dbReference type="EMBL" id="FQNC01000118">
    <property type="protein sequence ID" value="SGZ32727.1"/>
    <property type="molecule type" value="Genomic_DNA"/>
</dbReference>
<evidence type="ECO:0000313" key="2">
    <source>
        <dbReference type="Proteomes" id="UP000249464"/>
    </source>
</evidence>